<comment type="caution">
    <text evidence="2">The sequence shown here is derived from an EMBL/GenBank/DDBJ whole genome shotgun (WGS) entry which is preliminary data.</text>
</comment>
<dbReference type="Proteomes" id="UP000642748">
    <property type="component" value="Unassembled WGS sequence"/>
</dbReference>
<dbReference type="EMBL" id="BONZ01000038">
    <property type="protein sequence ID" value="GIH15896.1"/>
    <property type="molecule type" value="Genomic_DNA"/>
</dbReference>
<dbReference type="InterPro" id="IPR036457">
    <property type="entry name" value="PPM-type-like_dom_sf"/>
</dbReference>
<dbReference type="Gene3D" id="3.60.40.10">
    <property type="entry name" value="PPM-type phosphatase domain"/>
    <property type="match status" value="1"/>
</dbReference>
<proteinExistence type="predicted"/>
<dbReference type="Pfam" id="PF07228">
    <property type="entry name" value="SpoIIE"/>
    <property type="match status" value="1"/>
</dbReference>
<dbReference type="RefSeq" id="WP_203919562.1">
    <property type="nucleotide sequence ID" value="NZ_BONZ01000038.1"/>
</dbReference>
<protein>
    <submittedName>
        <fullName evidence="2">Transcriptional regulator</fullName>
    </submittedName>
</protein>
<dbReference type="SUPFAM" id="SSF81606">
    <property type="entry name" value="PP2C-like"/>
    <property type="match status" value="1"/>
</dbReference>
<dbReference type="Pfam" id="PF13581">
    <property type="entry name" value="HATPase_c_2"/>
    <property type="match status" value="1"/>
</dbReference>
<dbReference type="SMART" id="SM00331">
    <property type="entry name" value="PP2C_SIG"/>
    <property type="match status" value="1"/>
</dbReference>
<dbReference type="SUPFAM" id="SSF55874">
    <property type="entry name" value="ATPase domain of HSP90 chaperone/DNA topoisomerase II/histidine kinase"/>
    <property type="match status" value="1"/>
</dbReference>
<dbReference type="Gene3D" id="3.30.565.10">
    <property type="entry name" value="Histidine kinase-like ATPase, C-terminal domain"/>
    <property type="match status" value="1"/>
</dbReference>
<gene>
    <name evidence="2" type="ORF">Raf01_40680</name>
</gene>
<evidence type="ECO:0000313" key="2">
    <source>
        <dbReference type="EMBL" id="GIH15896.1"/>
    </source>
</evidence>
<dbReference type="InterPro" id="IPR003594">
    <property type="entry name" value="HATPase_dom"/>
</dbReference>
<evidence type="ECO:0000259" key="1">
    <source>
        <dbReference type="SMART" id="SM00331"/>
    </source>
</evidence>
<dbReference type="InterPro" id="IPR001932">
    <property type="entry name" value="PPM-type_phosphatase-like_dom"/>
</dbReference>
<dbReference type="InterPro" id="IPR036890">
    <property type="entry name" value="HATPase_C_sf"/>
</dbReference>
<feature type="domain" description="PPM-type phosphatase" evidence="1">
    <location>
        <begin position="144"/>
        <end position="336"/>
    </location>
</feature>
<dbReference type="PANTHER" id="PTHR35801">
    <property type="entry name" value="PHOSPHOSERINE PHOSPHATASE RSBX"/>
    <property type="match status" value="1"/>
</dbReference>
<organism evidence="2 3">
    <name type="scientific">Rugosimonospora africana</name>
    <dbReference type="NCBI Taxonomy" id="556532"/>
    <lineage>
        <taxon>Bacteria</taxon>
        <taxon>Bacillati</taxon>
        <taxon>Actinomycetota</taxon>
        <taxon>Actinomycetes</taxon>
        <taxon>Micromonosporales</taxon>
        <taxon>Micromonosporaceae</taxon>
        <taxon>Rugosimonospora</taxon>
    </lineage>
</organism>
<keyword evidence="3" id="KW-1185">Reference proteome</keyword>
<reference evidence="2" key="1">
    <citation type="submission" date="2021-01" db="EMBL/GenBank/DDBJ databases">
        <title>Whole genome shotgun sequence of Rugosimonospora africana NBRC 104875.</title>
        <authorList>
            <person name="Komaki H."/>
            <person name="Tamura T."/>
        </authorList>
    </citation>
    <scope>NUCLEOTIDE SEQUENCE</scope>
    <source>
        <strain evidence="2">NBRC 104875</strain>
    </source>
</reference>
<dbReference type="PANTHER" id="PTHR35801:SF1">
    <property type="entry name" value="PHOSPHOSERINE PHOSPHATASE RSBX"/>
    <property type="match status" value="1"/>
</dbReference>
<name>A0A8J3VRW3_9ACTN</name>
<dbReference type="AlphaFoldDB" id="A0A8J3VRW3"/>
<sequence length="340" mass="35297">MSAPAPVHAEDLGWWAVSDAGTAGAVRRAATNHGRDLGLPEPRLADLALVASELASNLHKHAQEGVINVRALRGDTDAGIELIAIDSGPGMTDLGESMRDGHSTVGTLGIGLGAIVRKATAVDAYSRPGSGTVLTAAVWGQQAPPDAWSAGLTRPITGETVSGDGYQLREIDGRHQALLCDGLGHGPLAATASRAITAAFRTAPPVRPAGVIEHLHRSVSHTRGAVTAVIDLDPAGTVRWASLGNIAGWVVGATGRRGLTAQPGFVGDRQRRTVREYEYPLAGDAVVVLHSDGLTDRWDVSGYPGLLRRSPLVIAAMLLRDAGIRRDDAGVLVARLAGPS</sequence>
<accession>A0A8J3VRW3</accession>
<dbReference type="InterPro" id="IPR039248">
    <property type="entry name" value="Ptase_RsbX"/>
</dbReference>
<evidence type="ECO:0000313" key="3">
    <source>
        <dbReference type="Proteomes" id="UP000642748"/>
    </source>
</evidence>